<dbReference type="RefSeq" id="WP_279332440.1">
    <property type="nucleotide sequence ID" value="NZ_CP121682.1"/>
</dbReference>
<proteinExistence type="predicted"/>
<dbReference type="EMBL" id="CP121682">
    <property type="protein sequence ID" value="WGD39440.1"/>
    <property type="molecule type" value="Genomic_DNA"/>
</dbReference>
<keyword evidence="3" id="KW-1185">Reference proteome</keyword>
<reference evidence="2 3" key="1">
    <citation type="submission" date="2023-03" db="EMBL/GenBank/DDBJ databases">
        <authorList>
            <person name="Mo P."/>
        </authorList>
    </citation>
    <scope>NUCLEOTIDE SEQUENCE [LARGE SCALE GENOMIC DNA]</scope>
    <source>
        <strain evidence="2 3">HUAS 5</strain>
    </source>
</reference>
<sequence length="75" mass="7871">MGEAVLDRPPHGRQRLVGQLLTSRQGSVPGGFVAGDHRRVGVGIIVVEADESQVCEGPESRRPQLGGELVSSSPV</sequence>
<feature type="region of interest" description="Disordered" evidence="1">
    <location>
        <begin position="53"/>
        <end position="75"/>
    </location>
</feature>
<name>A0ABY8JUB4_9ACTN</name>
<protein>
    <submittedName>
        <fullName evidence="2">Uncharacterized protein</fullName>
    </submittedName>
</protein>
<gene>
    <name evidence="2" type="ORF">PYS65_04410</name>
</gene>
<dbReference type="Proteomes" id="UP001216440">
    <property type="component" value="Chromosome"/>
</dbReference>
<evidence type="ECO:0000313" key="3">
    <source>
        <dbReference type="Proteomes" id="UP001216440"/>
    </source>
</evidence>
<evidence type="ECO:0000256" key="1">
    <source>
        <dbReference type="SAM" id="MobiDB-lite"/>
    </source>
</evidence>
<organism evidence="2 3">
    <name type="scientific">Streptomyces cathayae</name>
    <dbReference type="NCBI Taxonomy" id="3031124"/>
    <lineage>
        <taxon>Bacteria</taxon>
        <taxon>Bacillati</taxon>
        <taxon>Actinomycetota</taxon>
        <taxon>Actinomycetes</taxon>
        <taxon>Kitasatosporales</taxon>
        <taxon>Streptomycetaceae</taxon>
        <taxon>Streptomyces</taxon>
    </lineage>
</organism>
<evidence type="ECO:0000313" key="2">
    <source>
        <dbReference type="EMBL" id="WGD39440.1"/>
    </source>
</evidence>
<accession>A0ABY8JUB4</accession>